<dbReference type="EMBL" id="HG992985">
    <property type="protein sequence ID" value="CAE7205728.1"/>
    <property type="molecule type" value="Genomic_DNA"/>
</dbReference>
<accession>A0A6S6WAR8</accession>
<dbReference type="AlphaFoldDB" id="A0A6S6WAR8"/>
<protein>
    <submittedName>
        <fullName evidence="2">Zn2-Cys6 DNA-binding protein</fullName>
    </submittedName>
</protein>
<dbReference type="Proteomes" id="UP000472372">
    <property type="component" value="Chromosome 9"/>
</dbReference>
<dbReference type="Gene3D" id="4.10.240.10">
    <property type="entry name" value="Zn(2)-C6 fungal-type DNA-binding domain"/>
    <property type="match status" value="1"/>
</dbReference>
<dbReference type="CDD" id="cd00067">
    <property type="entry name" value="GAL4"/>
    <property type="match status" value="1"/>
</dbReference>
<dbReference type="GO" id="GO:0008270">
    <property type="term" value="F:zinc ion binding"/>
    <property type="evidence" value="ECO:0007669"/>
    <property type="project" value="InterPro"/>
</dbReference>
<gene>
    <name evidence="2" type="ORF">PTTW11_09405</name>
</gene>
<dbReference type="GO" id="GO:0003677">
    <property type="term" value="F:DNA binding"/>
    <property type="evidence" value="ECO:0007669"/>
    <property type="project" value="UniProtKB-KW"/>
</dbReference>
<reference evidence="2" key="1">
    <citation type="submission" date="2021-02" db="EMBL/GenBank/DDBJ databases">
        <authorList>
            <person name="Syme A R."/>
            <person name="Syme A R."/>
            <person name="Moolhuijzen P."/>
        </authorList>
    </citation>
    <scope>NUCLEOTIDE SEQUENCE</scope>
    <source>
        <strain evidence="2">W1-1</strain>
    </source>
</reference>
<feature type="compositionally biased region" description="Polar residues" evidence="1">
    <location>
        <begin position="71"/>
        <end position="95"/>
    </location>
</feature>
<organism evidence="2 3">
    <name type="scientific">Pyrenophora teres f. teres</name>
    <dbReference type="NCBI Taxonomy" id="97479"/>
    <lineage>
        <taxon>Eukaryota</taxon>
        <taxon>Fungi</taxon>
        <taxon>Dikarya</taxon>
        <taxon>Ascomycota</taxon>
        <taxon>Pezizomycotina</taxon>
        <taxon>Dothideomycetes</taxon>
        <taxon>Pleosporomycetidae</taxon>
        <taxon>Pleosporales</taxon>
        <taxon>Pleosporineae</taxon>
        <taxon>Pleosporaceae</taxon>
        <taxon>Pyrenophora</taxon>
    </lineage>
</organism>
<dbReference type="InterPro" id="IPR001138">
    <property type="entry name" value="Zn2Cys6_DnaBD"/>
</dbReference>
<feature type="region of interest" description="Disordered" evidence="1">
    <location>
        <begin position="59"/>
        <end position="102"/>
    </location>
</feature>
<dbReference type="GO" id="GO:0000981">
    <property type="term" value="F:DNA-binding transcription factor activity, RNA polymerase II-specific"/>
    <property type="evidence" value="ECO:0007669"/>
    <property type="project" value="InterPro"/>
</dbReference>
<dbReference type="SUPFAM" id="SSF57701">
    <property type="entry name" value="Zn2/Cys6 DNA-binding domain"/>
    <property type="match status" value="1"/>
</dbReference>
<dbReference type="SMART" id="SM00066">
    <property type="entry name" value="GAL4"/>
    <property type="match status" value="1"/>
</dbReference>
<evidence type="ECO:0000313" key="2">
    <source>
        <dbReference type="EMBL" id="CAE7205728.1"/>
    </source>
</evidence>
<dbReference type="PROSITE" id="PS50048">
    <property type="entry name" value="ZN2_CY6_FUNGAL_2"/>
    <property type="match status" value="1"/>
</dbReference>
<evidence type="ECO:0000256" key="1">
    <source>
        <dbReference type="SAM" id="MobiDB-lite"/>
    </source>
</evidence>
<evidence type="ECO:0000313" key="3">
    <source>
        <dbReference type="Proteomes" id="UP000472372"/>
    </source>
</evidence>
<proteinExistence type="predicted"/>
<keyword evidence="2" id="KW-0238">DNA-binding</keyword>
<dbReference type="InterPro" id="IPR036864">
    <property type="entry name" value="Zn2-C6_fun-type_DNA-bd_sf"/>
</dbReference>
<name>A0A6S6WAR8_9PLEO</name>
<dbReference type="PROSITE" id="PS00463">
    <property type="entry name" value="ZN2_CY6_FUNGAL_1"/>
    <property type="match status" value="1"/>
</dbReference>
<sequence>MNNDPLQTIGLPSQQDPVKRVACIRCRTQKLKCIKSTHASVTSRCDRCRKADVQCTYAASKPMGRPRTARSRQANQMSQSPTSQSDKTTTPQPCDSSHEPLDFDTFVDDADQMLDTQSMNVFLDDMTPFDHHSDASTSQGLGLTASEFEFLTPCSSQSILPFPNSFDAYMATIPLEGEAPETHVGTAASAYVSEGTQRDSMQHLARIGLDLYAQVTKYQKAGDNVVIADLVRDVLHSSTDYLNRLLSLDGTFVTTSHHHHHHQQQQHCKIGLDWSDGQSYPQQPQQLDMPAAFQLLIPYVRLVQLHNILYRALLRCLSSDSSNSNSNSSISGNSSRSGPIATTLAAAAHASSSFPDLSVGGMCINAGDPLRARLLLQMNVHLLAEIETTLELPHEARICCSSDYEGSIGGAMGFMSTKEPGAAAVAGSGGLVLRKTVSPRLLKTILDERNLGGDDVQSMRDRIAYIKCLLRYSMLQA</sequence>